<gene>
    <name evidence="2" type="ORF">SVUK_LOCUS4012</name>
</gene>
<dbReference type="GO" id="GO:0030659">
    <property type="term" value="C:cytoplasmic vesicle membrane"/>
    <property type="evidence" value="ECO:0007669"/>
    <property type="project" value="TreeGrafter"/>
</dbReference>
<evidence type="ECO:0008006" key="4">
    <source>
        <dbReference type="Google" id="ProtNLM"/>
    </source>
</evidence>
<protein>
    <recommendedName>
        <fullName evidence="4">SSD domain-containing protein</fullName>
    </recommendedName>
</protein>
<dbReference type="InterPro" id="IPR051697">
    <property type="entry name" value="Patched_domain-protein"/>
</dbReference>
<dbReference type="GO" id="GO:0018996">
    <property type="term" value="P:molting cycle, collagen and cuticulin-based cuticle"/>
    <property type="evidence" value="ECO:0007669"/>
    <property type="project" value="TreeGrafter"/>
</dbReference>
<evidence type="ECO:0000313" key="3">
    <source>
        <dbReference type="Proteomes" id="UP000270094"/>
    </source>
</evidence>
<sequence length="93" mass="10148">MIQAGCSTIFCITPVLLIDSYMVYVFAKTIYLVIGLGLLHGVVFLPALLLTVRLTLLPPLDKCTKSVEISELKNTRQENIGKIGGCTGSLPFY</sequence>
<dbReference type="GO" id="GO:0005886">
    <property type="term" value="C:plasma membrane"/>
    <property type="evidence" value="ECO:0007669"/>
    <property type="project" value="TreeGrafter"/>
</dbReference>
<dbReference type="PANTHER" id="PTHR10796:SF87">
    <property type="entry name" value="SSD DOMAIN-CONTAINING PROTEIN"/>
    <property type="match status" value="1"/>
</dbReference>
<proteinExistence type="predicted"/>
<dbReference type="PANTHER" id="PTHR10796">
    <property type="entry name" value="PATCHED-RELATED"/>
    <property type="match status" value="1"/>
</dbReference>
<organism evidence="2 3">
    <name type="scientific">Strongylus vulgaris</name>
    <name type="common">Blood worm</name>
    <dbReference type="NCBI Taxonomy" id="40348"/>
    <lineage>
        <taxon>Eukaryota</taxon>
        <taxon>Metazoa</taxon>
        <taxon>Ecdysozoa</taxon>
        <taxon>Nematoda</taxon>
        <taxon>Chromadorea</taxon>
        <taxon>Rhabditida</taxon>
        <taxon>Rhabditina</taxon>
        <taxon>Rhabditomorpha</taxon>
        <taxon>Strongyloidea</taxon>
        <taxon>Strongylidae</taxon>
        <taxon>Strongylus</taxon>
    </lineage>
</organism>
<keyword evidence="3" id="KW-1185">Reference proteome</keyword>
<evidence type="ECO:0000256" key="1">
    <source>
        <dbReference type="SAM" id="Phobius"/>
    </source>
</evidence>
<feature type="transmembrane region" description="Helical" evidence="1">
    <location>
        <begin position="7"/>
        <end position="24"/>
    </location>
</feature>
<dbReference type="GO" id="GO:0006897">
    <property type="term" value="P:endocytosis"/>
    <property type="evidence" value="ECO:0007669"/>
    <property type="project" value="TreeGrafter"/>
</dbReference>
<dbReference type="EMBL" id="UYYB01010788">
    <property type="protein sequence ID" value="VDM69014.1"/>
    <property type="molecule type" value="Genomic_DNA"/>
</dbReference>
<dbReference type="Proteomes" id="UP000270094">
    <property type="component" value="Unassembled WGS sequence"/>
</dbReference>
<keyword evidence="1" id="KW-0472">Membrane</keyword>
<name>A0A3P7IU17_STRVU</name>
<accession>A0A3P7IU17</accession>
<dbReference type="AlphaFoldDB" id="A0A3P7IU17"/>
<keyword evidence="1" id="KW-1133">Transmembrane helix</keyword>
<keyword evidence="1" id="KW-0812">Transmembrane</keyword>
<feature type="transmembrane region" description="Helical" evidence="1">
    <location>
        <begin position="30"/>
        <end position="52"/>
    </location>
</feature>
<reference evidence="2 3" key="1">
    <citation type="submission" date="2018-11" db="EMBL/GenBank/DDBJ databases">
        <authorList>
            <consortium name="Pathogen Informatics"/>
        </authorList>
    </citation>
    <scope>NUCLEOTIDE SEQUENCE [LARGE SCALE GENOMIC DNA]</scope>
</reference>
<evidence type="ECO:0000313" key="2">
    <source>
        <dbReference type="EMBL" id="VDM69014.1"/>
    </source>
</evidence>